<feature type="compositionally biased region" description="Basic and acidic residues" evidence="1">
    <location>
        <begin position="52"/>
        <end position="61"/>
    </location>
</feature>
<feature type="compositionally biased region" description="Basic and acidic residues" evidence="1">
    <location>
        <begin position="21"/>
        <end position="32"/>
    </location>
</feature>
<dbReference type="AlphaFoldDB" id="A0AAD3M6J5"/>
<keyword evidence="3" id="KW-1185">Reference proteome</keyword>
<feature type="compositionally biased region" description="Basic and acidic residues" evidence="1">
    <location>
        <begin position="1"/>
        <end position="14"/>
    </location>
</feature>
<name>A0AAD3M6J5_LATJO</name>
<accession>A0AAD3M6J5</accession>
<organism evidence="2 3">
    <name type="scientific">Lates japonicus</name>
    <name type="common">Japanese lates</name>
    <dbReference type="NCBI Taxonomy" id="270547"/>
    <lineage>
        <taxon>Eukaryota</taxon>
        <taxon>Metazoa</taxon>
        <taxon>Chordata</taxon>
        <taxon>Craniata</taxon>
        <taxon>Vertebrata</taxon>
        <taxon>Euteleostomi</taxon>
        <taxon>Actinopterygii</taxon>
        <taxon>Neopterygii</taxon>
        <taxon>Teleostei</taxon>
        <taxon>Neoteleostei</taxon>
        <taxon>Acanthomorphata</taxon>
        <taxon>Carangaria</taxon>
        <taxon>Carangaria incertae sedis</taxon>
        <taxon>Centropomidae</taxon>
        <taxon>Lates</taxon>
    </lineage>
</organism>
<evidence type="ECO:0000256" key="1">
    <source>
        <dbReference type="SAM" id="MobiDB-lite"/>
    </source>
</evidence>
<evidence type="ECO:0000313" key="2">
    <source>
        <dbReference type="EMBL" id="GLD48218.1"/>
    </source>
</evidence>
<sequence length="77" mass="8337">MIQERRLKIQDIKHSSGFSKEAADREMTDRGQHRSPSYEGTEDSCGSAGGDVGKEMKRLVYEAESQTGPAVCSGGDS</sequence>
<feature type="region of interest" description="Disordered" evidence="1">
    <location>
        <begin position="1"/>
        <end position="77"/>
    </location>
</feature>
<evidence type="ECO:0000313" key="3">
    <source>
        <dbReference type="Proteomes" id="UP001279410"/>
    </source>
</evidence>
<dbReference type="EMBL" id="BRZM01000005">
    <property type="protein sequence ID" value="GLD48218.1"/>
    <property type="molecule type" value="Genomic_DNA"/>
</dbReference>
<comment type="caution">
    <text evidence="2">The sequence shown here is derived from an EMBL/GenBank/DDBJ whole genome shotgun (WGS) entry which is preliminary data.</text>
</comment>
<reference evidence="2" key="1">
    <citation type="submission" date="2022-08" db="EMBL/GenBank/DDBJ databases">
        <title>Genome sequencing of akame (Lates japonicus).</title>
        <authorList>
            <person name="Hashiguchi Y."/>
            <person name="Takahashi H."/>
        </authorList>
    </citation>
    <scope>NUCLEOTIDE SEQUENCE</scope>
    <source>
        <strain evidence="2">Kochi</strain>
    </source>
</reference>
<dbReference type="Proteomes" id="UP001279410">
    <property type="component" value="Unassembled WGS sequence"/>
</dbReference>
<proteinExistence type="predicted"/>
<protein>
    <submittedName>
        <fullName evidence="2">E3 ubiquitin-protein ligase TRIM39-like protein</fullName>
    </submittedName>
</protein>
<gene>
    <name evidence="2" type="ORF">AKAME5_000222700</name>
</gene>